<evidence type="ECO:0000259" key="4">
    <source>
        <dbReference type="Pfam" id="PF00496"/>
    </source>
</evidence>
<dbReference type="Pfam" id="PF00496">
    <property type="entry name" value="SBP_bac_5"/>
    <property type="match status" value="1"/>
</dbReference>
<protein>
    <submittedName>
        <fullName evidence="5">ABC transporter substrate-binding protein</fullName>
    </submittedName>
</protein>
<reference evidence="5 6" key="1">
    <citation type="submission" date="2018-11" db="EMBL/GenBank/DDBJ databases">
        <title>Genome squencing of methanotrophic bacteria isolated from alkaline groundwater in Korea.</title>
        <authorList>
            <person name="Nguyen L.N."/>
        </authorList>
    </citation>
    <scope>NUCLEOTIDE SEQUENCE [LARGE SCALE GENOMIC DNA]</scope>
    <source>
        <strain evidence="5 6">GW6</strain>
    </source>
</reference>
<dbReference type="SUPFAM" id="SSF53850">
    <property type="entry name" value="Periplasmic binding protein-like II"/>
    <property type="match status" value="1"/>
</dbReference>
<dbReference type="EMBL" id="CP034086">
    <property type="protein sequence ID" value="AZG77608.1"/>
    <property type="molecule type" value="Genomic_DNA"/>
</dbReference>
<gene>
    <name evidence="5" type="ORF">EHO51_13190</name>
</gene>
<proteinExistence type="inferred from homology"/>
<dbReference type="CDD" id="cd08497">
    <property type="entry name" value="MbnE-like"/>
    <property type="match status" value="1"/>
</dbReference>
<dbReference type="GO" id="GO:0042884">
    <property type="term" value="P:microcin transport"/>
    <property type="evidence" value="ECO:0007669"/>
    <property type="project" value="TreeGrafter"/>
</dbReference>
<dbReference type="GO" id="GO:0043190">
    <property type="term" value="C:ATP-binding cassette (ABC) transporter complex"/>
    <property type="evidence" value="ECO:0007669"/>
    <property type="project" value="InterPro"/>
</dbReference>
<dbReference type="AlphaFoldDB" id="A0A3G8MA02"/>
<organism evidence="5 6">
    <name type="scientific">Methylocystis rosea</name>
    <dbReference type="NCBI Taxonomy" id="173366"/>
    <lineage>
        <taxon>Bacteria</taxon>
        <taxon>Pseudomonadati</taxon>
        <taxon>Pseudomonadota</taxon>
        <taxon>Alphaproteobacteria</taxon>
        <taxon>Hyphomicrobiales</taxon>
        <taxon>Methylocystaceae</taxon>
        <taxon>Methylocystis</taxon>
    </lineage>
</organism>
<evidence type="ECO:0000256" key="2">
    <source>
        <dbReference type="ARBA" id="ARBA00005695"/>
    </source>
</evidence>
<dbReference type="Gene3D" id="3.10.105.10">
    <property type="entry name" value="Dipeptide-binding Protein, Domain 3"/>
    <property type="match status" value="1"/>
</dbReference>
<dbReference type="InterPro" id="IPR039424">
    <property type="entry name" value="SBP_5"/>
</dbReference>
<keyword evidence="3" id="KW-0732">Signal</keyword>
<evidence type="ECO:0000313" key="6">
    <source>
        <dbReference type="Proteomes" id="UP000273982"/>
    </source>
</evidence>
<evidence type="ECO:0000256" key="1">
    <source>
        <dbReference type="ARBA" id="ARBA00004418"/>
    </source>
</evidence>
<dbReference type="GO" id="GO:0030288">
    <property type="term" value="C:outer membrane-bounded periplasmic space"/>
    <property type="evidence" value="ECO:0007669"/>
    <property type="project" value="TreeGrafter"/>
</dbReference>
<dbReference type="KEGG" id="mros:EHO51_13190"/>
<dbReference type="PANTHER" id="PTHR30290:SF64">
    <property type="entry name" value="ABC TRANSPORTER PERIPLASMIC BINDING PROTEIN"/>
    <property type="match status" value="1"/>
</dbReference>
<evidence type="ECO:0000256" key="3">
    <source>
        <dbReference type="ARBA" id="ARBA00022729"/>
    </source>
</evidence>
<dbReference type="PIRSF" id="PIRSF002741">
    <property type="entry name" value="MppA"/>
    <property type="match status" value="1"/>
</dbReference>
<dbReference type="InterPro" id="IPR000914">
    <property type="entry name" value="SBP_5_dom"/>
</dbReference>
<accession>A0A3G8MA02</accession>
<comment type="subcellular location">
    <subcellularLocation>
        <location evidence="1">Periplasm</location>
    </subcellularLocation>
</comment>
<dbReference type="PANTHER" id="PTHR30290">
    <property type="entry name" value="PERIPLASMIC BINDING COMPONENT OF ABC TRANSPORTER"/>
    <property type="match status" value="1"/>
</dbReference>
<name>A0A3G8MA02_9HYPH</name>
<evidence type="ECO:0000313" key="5">
    <source>
        <dbReference type="EMBL" id="AZG77608.1"/>
    </source>
</evidence>
<dbReference type="Proteomes" id="UP000273982">
    <property type="component" value="Chromosome"/>
</dbReference>
<feature type="domain" description="Solute-binding protein family 5" evidence="4">
    <location>
        <begin position="118"/>
        <end position="523"/>
    </location>
</feature>
<dbReference type="GO" id="GO:1904680">
    <property type="term" value="F:peptide transmembrane transporter activity"/>
    <property type="evidence" value="ECO:0007669"/>
    <property type="project" value="TreeGrafter"/>
</dbReference>
<dbReference type="RefSeq" id="WP_124739267.1">
    <property type="nucleotide sequence ID" value="NZ_CP034086.1"/>
</dbReference>
<dbReference type="InterPro" id="IPR030678">
    <property type="entry name" value="Peptide/Ni-bd"/>
</dbReference>
<sequence length="621" mass="69392">MLRAGHAVGRMIGAARLAALIHVIAVLPPVSALAENPLQGPVTHGLALYGDPALRKDFDHLPYANPEAPKGGRLRLGQRGGFASLNPFNARFGDAPQLIIGNVLQSLMVRSQDEPYSFYPLIAESVEIDEAREHVTFHIDPRARFSDKTPILASDVLFSFELLKSKGRPNHRAIFALVKSAVALDDHTVRFDLTGVKDREAPLILAAMPVLSKRTTKVERFDDLDMTIPLGSGPYVISEAKAGARLVLRRDPDYWARDIPSQRGLYNFDEIDIDYYRDGAALFEALKAGLLDYREETSAARWSTGYDFPAVRNGAIVKETLRPGRPTGMEGFVFNLRKGIFRDVRLREAIAMMYDFDWINANFYSGLYVRTESYFGESDYSSIGRPASAAERALLSKFPGAVRDDVLEGRWRPVQHDGSGRDRTVAKRAQALLAEAGYGVVDGRLEKNGVPLVFEIMIRDRDEERLALNFAAALKRIGIEANPRVYDEVQYQRRRQRFEYDMMIGQWLAYAVPGQEQMHRWSAASLDKEDSLNLAGAASPALDAAIDALLASRMKADSISAARALDRVLLSGFYFVPLQHVNAIWCAHSAAIRHPAHTPLFPMFPYGFTLENWWSEKARPR</sequence>
<dbReference type="GO" id="GO:0015833">
    <property type="term" value="P:peptide transport"/>
    <property type="evidence" value="ECO:0007669"/>
    <property type="project" value="TreeGrafter"/>
</dbReference>
<comment type="similarity">
    <text evidence="2">Belongs to the bacterial solute-binding protein 5 family.</text>
</comment>
<dbReference type="Gene3D" id="3.40.190.10">
    <property type="entry name" value="Periplasmic binding protein-like II"/>
    <property type="match status" value="1"/>
</dbReference>